<name>A0A1X9NAR7_9GAMM</name>
<proteinExistence type="predicted"/>
<evidence type="ECO:0000313" key="2">
    <source>
        <dbReference type="Proteomes" id="UP000193450"/>
    </source>
</evidence>
<dbReference type="STRING" id="716816.BST96_14055"/>
<dbReference type="PANTHER" id="PTHR34598">
    <property type="entry name" value="BLL6449 PROTEIN"/>
    <property type="match status" value="1"/>
</dbReference>
<dbReference type="NCBIfam" id="NF041278">
    <property type="entry name" value="CmcJ_NvfI_EfuI"/>
    <property type="match status" value="1"/>
</dbReference>
<sequence>MVTATLRYLVPTDEKPIYHASAGGADAQMRIGAEFDDCDMEIADARQLSPAPTLDSYGFERRNHTTAVSDFYQLAGQQSLYEQELRDLVLAAVGGRDAIVFDHTLRSDSPDIREQRNTREAASVIHNDYTDASAERRLRELVDTAEADLYLQHRYAIINVWRAIKAPAYHSPMALSDARTLSPYDLVASERRAAERIGELELVIFNPEHRWYFFPALARNEVLLIKTFDSATDGRARRCVHTAFNNPQAPEDAPPRESIESRLLVFF</sequence>
<organism evidence="1 2">
    <name type="scientific">Oceanicoccus sagamiensis</name>
    <dbReference type="NCBI Taxonomy" id="716816"/>
    <lineage>
        <taxon>Bacteria</taxon>
        <taxon>Pseudomonadati</taxon>
        <taxon>Pseudomonadota</taxon>
        <taxon>Gammaproteobacteria</taxon>
        <taxon>Cellvibrionales</taxon>
        <taxon>Spongiibacteraceae</taxon>
        <taxon>Oceanicoccus</taxon>
    </lineage>
</organism>
<dbReference type="KEGG" id="osg:BST96_14055"/>
<dbReference type="AlphaFoldDB" id="A0A1X9NAR7"/>
<reference evidence="1 2" key="1">
    <citation type="submission" date="2016-11" db="EMBL/GenBank/DDBJ databases">
        <title>Trade-off between light-utilization and light-protection in marine flavobacteria.</title>
        <authorList>
            <person name="Kumagai Y."/>
        </authorList>
    </citation>
    <scope>NUCLEOTIDE SEQUENCE [LARGE SCALE GENOMIC DNA]</scope>
    <source>
        <strain evidence="1 2">NBRC 107125</strain>
    </source>
</reference>
<dbReference type="InterPro" id="IPR044053">
    <property type="entry name" value="AsaB-like"/>
</dbReference>
<evidence type="ECO:0008006" key="3">
    <source>
        <dbReference type="Google" id="ProtNLM"/>
    </source>
</evidence>
<gene>
    <name evidence="1" type="ORF">BST96_14055</name>
</gene>
<dbReference type="PANTHER" id="PTHR34598:SF3">
    <property type="entry name" value="OXIDOREDUCTASE AN1597"/>
    <property type="match status" value="1"/>
</dbReference>
<dbReference type="Proteomes" id="UP000193450">
    <property type="component" value="Chromosome"/>
</dbReference>
<protein>
    <recommendedName>
        <fullName evidence="3">Methyltransferase</fullName>
    </recommendedName>
</protein>
<evidence type="ECO:0000313" key="1">
    <source>
        <dbReference type="EMBL" id="ARN75140.1"/>
    </source>
</evidence>
<accession>A0A1X9NAR7</accession>
<dbReference type="GO" id="GO:0016491">
    <property type="term" value="F:oxidoreductase activity"/>
    <property type="evidence" value="ECO:0007669"/>
    <property type="project" value="InterPro"/>
</dbReference>
<dbReference type="EMBL" id="CP019343">
    <property type="protein sequence ID" value="ARN75140.1"/>
    <property type="molecule type" value="Genomic_DNA"/>
</dbReference>
<keyword evidence="2" id="KW-1185">Reference proteome</keyword>
<dbReference type="RefSeq" id="WP_206045343.1">
    <property type="nucleotide sequence ID" value="NZ_CP019343.1"/>
</dbReference>